<gene>
    <name evidence="1" type="ORF">EJD97_024303</name>
</gene>
<comment type="caution">
    <text evidence="1">The sequence shown here is derived from an EMBL/GenBank/DDBJ whole genome shotgun (WGS) entry which is preliminary data.</text>
</comment>
<protein>
    <submittedName>
        <fullName evidence="1">Uncharacterized protein</fullName>
    </submittedName>
</protein>
<proteinExistence type="predicted"/>
<dbReference type="AlphaFoldDB" id="A0A6N2C521"/>
<name>A0A6N2C521_SOLCI</name>
<feature type="non-terminal residue" evidence="1">
    <location>
        <position position="1"/>
    </location>
</feature>
<accession>A0A6N2C521</accession>
<reference evidence="1" key="1">
    <citation type="submission" date="2019-05" db="EMBL/GenBank/DDBJ databases">
        <title>The de novo reference genome and transcriptome assemblies of the wild tomato species Solanum chilense.</title>
        <authorList>
            <person name="Stam R."/>
            <person name="Nosenko T."/>
            <person name="Hoerger A.C."/>
            <person name="Stephan W."/>
            <person name="Seidel M.A."/>
            <person name="Kuhn J.M.M."/>
            <person name="Haberer G."/>
            <person name="Tellier A."/>
        </authorList>
    </citation>
    <scope>NUCLEOTIDE SEQUENCE</scope>
    <source>
        <tissue evidence="1">Mature leaves</tissue>
    </source>
</reference>
<evidence type="ECO:0000313" key="1">
    <source>
        <dbReference type="EMBL" id="TMX01548.1"/>
    </source>
</evidence>
<dbReference type="EMBL" id="RXGB01000836">
    <property type="protein sequence ID" value="TMX01548.1"/>
    <property type="molecule type" value="Genomic_DNA"/>
</dbReference>
<sequence>IPPHNLINIESHIILNPVSRLHRDKVVKLSHPINNNLYGVILSHGPRKTNHKVHVNVLPLPTWNFIYLSKATRLKVLCLNLLTIRTLSHIINNVFLHAIPPVDLLEVMIHPGGTWMYRIPVTMGLFNNICPQIIHVWYT</sequence>
<organism evidence="1">
    <name type="scientific">Solanum chilense</name>
    <name type="common">Tomato</name>
    <name type="synonym">Lycopersicon chilense</name>
    <dbReference type="NCBI Taxonomy" id="4083"/>
    <lineage>
        <taxon>Eukaryota</taxon>
        <taxon>Viridiplantae</taxon>
        <taxon>Streptophyta</taxon>
        <taxon>Embryophyta</taxon>
        <taxon>Tracheophyta</taxon>
        <taxon>Spermatophyta</taxon>
        <taxon>Magnoliopsida</taxon>
        <taxon>eudicotyledons</taxon>
        <taxon>Gunneridae</taxon>
        <taxon>Pentapetalae</taxon>
        <taxon>asterids</taxon>
        <taxon>lamiids</taxon>
        <taxon>Solanales</taxon>
        <taxon>Solanaceae</taxon>
        <taxon>Solanoideae</taxon>
        <taxon>Solaneae</taxon>
        <taxon>Solanum</taxon>
        <taxon>Solanum subgen. Lycopersicon</taxon>
    </lineage>
</organism>